<feature type="region of interest" description="Disordered" evidence="1">
    <location>
        <begin position="74"/>
        <end position="108"/>
    </location>
</feature>
<evidence type="ECO:0000313" key="3">
    <source>
        <dbReference type="Proteomes" id="UP000054248"/>
    </source>
</evidence>
<name>A0A0C3L4N4_9AGAM</name>
<evidence type="ECO:0000256" key="1">
    <source>
        <dbReference type="SAM" id="MobiDB-lite"/>
    </source>
</evidence>
<dbReference type="Proteomes" id="UP000054248">
    <property type="component" value="Unassembled WGS sequence"/>
</dbReference>
<reference evidence="2 3" key="1">
    <citation type="submission" date="2014-04" db="EMBL/GenBank/DDBJ databases">
        <authorList>
            <consortium name="DOE Joint Genome Institute"/>
            <person name="Kuo A."/>
            <person name="Girlanda M."/>
            <person name="Perotto S."/>
            <person name="Kohler A."/>
            <person name="Nagy L.G."/>
            <person name="Floudas D."/>
            <person name="Copeland A."/>
            <person name="Barry K.W."/>
            <person name="Cichocki N."/>
            <person name="Veneault-Fourrey C."/>
            <person name="LaButti K."/>
            <person name="Lindquist E.A."/>
            <person name="Lipzen A."/>
            <person name="Lundell T."/>
            <person name="Morin E."/>
            <person name="Murat C."/>
            <person name="Sun H."/>
            <person name="Tunlid A."/>
            <person name="Henrissat B."/>
            <person name="Grigoriev I.V."/>
            <person name="Hibbett D.S."/>
            <person name="Martin F."/>
            <person name="Nordberg H.P."/>
            <person name="Cantor M.N."/>
            <person name="Hua S.X."/>
        </authorList>
    </citation>
    <scope>NUCLEOTIDE SEQUENCE [LARGE SCALE GENOMIC DNA]</scope>
    <source>
        <strain evidence="2 3">MUT 4182</strain>
    </source>
</reference>
<reference evidence="3" key="2">
    <citation type="submission" date="2015-01" db="EMBL/GenBank/DDBJ databases">
        <title>Evolutionary Origins and Diversification of the Mycorrhizal Mutualists.</title>
        <authorList>
            <consortium name="DOE Joint Genome Institute"/>
            <consortium name="Mycorrhizal Genomics Consortium"/>
            <person name="Kohler A."/>
            <person name="Kuo A."/>
            <person name="Nagy L.G."/>
            <person name="Floudas D."/>
            <person name="Copeland A."/>
            <person name="Barry K.W."/>
            <person name="Cichocki N."/>
            <person name="Veneault-Fourrey C."/>
            <person name="LaButti K."/>
            <person name="Lindquist E.A."/>
            <person name="Lipzen A."/>
            <person name="Lundell T."/>
            <person name="Morin E."/>
            <person name="Murat C."/>
            <person name="Riley R."/>
            <person name="Ohm R."/>
            <person name="Sun H."/>
            <person name="Tunlid A."/>
            <person name="Henrissat B."/>
            <person name="Grigoriev I.V."/>
            <person name="Hibbett D.S."/>
            <person name="Martin F."/>
        </authorList>
    </citation>
    <scope>NUCLEOTIDE SEQUENCE [LARGE SCALE GENOMIC DNA]</scope>
    <source>
        <strain evidence="3">MUT 4182</strain>
    </source>
</reference>
<proteinExistence type="predicted"/>
<accession>A0A0C3L4N4</accession>
<dbReference type="EMBL" id="KN823529">
    <property type="protein sequence ID" value="KIO16572.1"/>
    <property type="molecule type" value="Genomic_DNA"/>
</dbReference>
<sequence length="120" mass="12948">MILTTAENAITNSGEVSRTKDLARHRMTHPPPCTKIATTAKHVTAASWNIYASTHTTRPASHTTIATTANYATATPGNDYGDDSVNLYDNPHLSPQRSQRRQSMPPPLQGAFMVTTALTG</sequence>
<dbReference type="HOGENOM" id="CLU_2051388_0_0_1"/>
<gene>
    <name evidence="2" type="ORF">M407DRAFT_33780</name>
</gene>
<dbReference type="GO" id="GO:0016787">
    <property type="term" value="F:hydrolase activity"/>
    <property type="evidence" value="ECO:0007669"/>
    <property type="project" value="UniProtKB-KW"/>
</dbReference>
<keyword evidence="3" id="KW-1185">Reference proteome</keyword>
<evidence type="ECO:0000313" key="2">
    <source>
        <dbReference type="EMBL" id="KIO16572.1"/>
    </source>
</evidence>
<organism evidence="2 3">
    <name type="scientific">Tulasnella calospora MUT 4182</name>
    <dbReference type="NCBI Taxonomy" id="1051891"/>
    <lineage>
        <taxon>Eukaryota</taxon>
        <taxon>Fungi</taxon>
        <taxon>Dikarya</taxon>
        <taxon>Basidiomycota</taxon>
        <taxon>Agaricomycotina</taxon>
        <taxon>Agaricomycetes</taxon>
        <taxon>Cantharellales</taxon>
        <taxon>Tulasnellaceae</taxon>
        <taxon>Tulasnella</taxon>
    </lineage>
</organism>
<protein>
    <submittedName>
        <fullName evidence="2">Glycoside hydrolase family 15 protein</fullName>
    </submittedName>
</protein>
<keyword evidence="2" id="KW-0378">Hydrolase</keyword>
<dbReference type="AlphaFoldDB" id="A0A0C3L4N4"/>